<dbReference type="InterPro" id="IPR027417">
    <property type="entry name" value="P-loop_NTPase"/>
</dbReference>
<evidence type="ECO:0000259" key="1">
    <source>
        <dbReference type="Pfam" id="PF01591"/>
    </source>
</evidence>
<gene>
    <name evidence="3" type="primary">LOC121398758</name>
</gene>
<dbReference type="KEGG" id="xla:121398758"/>
<dbReference type="Proteomes" id="UP000186698">
    <property type="component" value="Chromosome 9_10S"/>
</dbReference>
<organism evidence="2 3">
    <name type="scientific">Xenopus laevis</name>
    <name type="common">African clawed frog</name>
    <dbReference type="NCBI Taxonomy" id="8355"/>
    <lineage>
        <taxon>Eukaryota</taxon>
        <taxon>Metazoa</taxon>
        <taxon>Chordata</taxon>
        <taxon>Craniata</taxon>
        <taxon>Vertebrata</taxon>
        <taxon>Euteleostomi</taxon>
        <taxon>Amphibia</taxon>
        <taxon>Batrachia</taxon>
        <taxon>Anura</taxon>
        <taxon>Pipoidea</taxon>
        <taxon>Pipidae</taxon>
        <taxon>Xenopodinae</taxon>
        <taxon>Xenopus</taxon>
        <taxon>Xenopus</taxon>
    </lineage>
</organism>
<feature type="domain" description="6-phosphofructo-2-kinase" evidence="1">
    <location>
        <begin position="43"/>
        <end position="92"/>
    </location>
</feature>
<dbReference type="GO" id="GO:0005524">
    <property type="term" value="F:ATP binding"/>
    <property type="evidence" value="ECO:0007669"/>
    <property type="project" value="InterPro"/>
</dbReference>
<proteinExistence type="predicted"/>
<reference evidence="3" key="1">
    <citation type="submission" date="2025-08" db="UniProtKB">
        <authorList>
            <consortium name="RefSeq"/>
        </authorList>
    </citation>
    <scope>IDENTIFICATION</scope>
    <source>
        <strain evidence="3">J_2021</strain>
        <tissue evidence="3">Erythrocytes</tissue>
    </source>
</reference>
<dbReference type="Pfam" id="PF01591">
    <property type="entry name" value="6PF2K"/>
    <property type="match status" value="1"/>
</dbReference>
<dbReference type="GO" id="GO:0003873">
    <property type="term" value="F:6-phosphofructo-2-kinase activity"/>
    <property type="evidence" value="ECO:0007669"/>
    <property type="project" value="InterPro"/>
</dbReference>
<name>A0A8J1LYX5_XENLA</name>
<dbReference type="GO" id="GO:0006000">
    <property type="term" value="P:fructose metabolic process"/>
    <property type="evidence" value="ECO:0007669"/>
    <property type="project" value="InterPro"/>
</dbReference>
<evidence type="ECO:0000313" key="2">
    <source>
        <dbReference type="Proteomes" id="UP000186698"/>
    </source>
</evidence>
<dbReference type="Gene3D" id="3.40.50.300">
    <property type="entry name" value="P-loop containing nucleotide triphosphate hydrolases"/>
    <property type="match status" value="1"/>
</dbReference>
<dbReference type="GeneID" id="121398758"/>
<dbReference type="AlphaFoldDB" id="A0A8J1LYX5"/>
<dbReference type="RefSeq" id="XP_041433930.1">
    <property type="nucleotide sequence ID" value="XM_041577996.1"/>
</dbReference>
<accession>A0A8J1LYX5</accession>
<keyword evidence="2" id="KW-1185">Reference proteome</keyword>
<dbReference type="InterPro" id="IPR013079">
    <property type="entry name" value="6Phosfructo_kin"/>
</dbReference>
<evidence type="ECO:0000313" key="3">
    <source>
        <dbReference type="RefSeq" id="XP_041433930.1"/>
    </source>
</evidence>
<dbReference type="OrthoDB" id="9336359at2759"/>
<sequence length="107" mass="12849">MAEILRELKQTRQQKIWIPHQCERLQQRRGSSIPQFTNSPTMTNIFKKFTHYLNWIRIPTKVLNVGQREVVQTYKNFEFFLLDNQEAMKIRKCDNYIKGSFINPSIS</sequence>
<protein>
    <submittedName>
        <fullName evidence="3">6-phosphofructo-2-kinase/fructose-2, 6-bisphosphatase-like isoform X1</fullName>
    </submittedName>
</protein>